<protein>
    <submittedName>
        <fullName evidence="1">YkgJ family cysteine cluster protein</fullName>
    </submittedName>
</protein>
<reference evidence="2" key="1">
    <citation type="journal article" date="2019" name="Int. J. Syst. Evol. Microbiol.">
        <title>The Global Catalogue of Microorganisms (GCM) 10K type strain sequencing project: providing services to taxonomists for standard genome sequencing and annotation.</title>
        <authorList>
            <consortium name="The Broad Institute Genomics Platform"/>
            <consortium name="The Broad Institute Genome Sequencing Center for Infectious Disease"/>
            <person name="Wu L."/>
            <person name="Ma J."/>
        </authorList>
    </citation>
    <scope>NUCLEOTIDE SEQUENCE [LARGE SCALE GENOMIC DNA]</scope>
    <source>
        <strain evidence="2">CCUG 55491</strain>
    </source>
</reference>
<dbReference type="EMBL" id="JBHTIH010000008">
    <property type="protein sequence ID" value="MFD0740488.1"/>
    <property type="molecule type" value="Genomic_DNA"/>
</dbReference>
<sequence>MSATRVTPVYEPVIDPSVHCSNCQAVCCRLLVVLMPDDVVPARFITRDERDLEVMARGEEGWCAALDLDTMQCSIYEQRPYICRGFAMGGPYCLSEREKWPDLAKAGIPIVLC</sequence>
<comment type="caution">
    <text evidence="1">The sequence shown here is derived from an EMBL/GenBank/DDBJ whole genome shotgun (WGS) entry which is preliminary data.</text>
</comment>
<evidence type="ECO:0000313" key="2">
    <source>
        <dbReference type="Proteomes" id="UP001597090"/>
    </source>
</evidence>
<evidence type="ECO:0000313" key="1">
    <source>
        <dbReference type="EMBL" id="MFD0740488.1"/>
    </source>
</evidence>
<organism evidence="1 2">
    <name type="scientific">Lysobacter koreensis</name>
    <dbReference type="NCBI Taxonomy" id="266122"/>
    <lineage>
        <taxon>Bacteria</taxon>
        <taxon>Pseudomonadati</taxon>
        <taxon>Pseudomonadota</taxon>
        <taxon>Gammaproteobacteria</taxon>
        <taxon>Lysobacterales</taxon>
        <taxon>Lysobacteraceae</taxon>
        <taxon>Lysobacter</taxon>
    </lineage>
</organism>
<gene>
    <name evidence="1" type="ORF">ACFQZQ_14485</name>
</gene>
<name>A0ABW2YT47_9GAMM</name>
<accession>A0ABW2YT47</accession>
<dbReference type="RefSeq" id="WP_386813632.1">
    <property type="nucleotide sequence ID" value="NZ_JBHTIH010000008.1"/>
</dbReference>
<dbReference type="Proteomes" id="UP001597090">
    <property type="component" value="Unassembled WGS sequence"/>
</dbReference>
<dbReference type="Pfam" id="PF03692">
    <property type="entry name" value="CxxCxxCC"/>
    <property type="match status" value="1"/>
</dbReference>
<dbReference type="InterPro" id="IPR005358">
    <property type="entry name" value="Puta_zinc/iron-chelating_dom"/>
</dbReference>
<keyword evidence="2" id="KW-1185">Reference proteome</keyword>
<proteinExistence type="predicted"/>